<organism evidence="1 2">
    <name type="scientific">Galbibacter orientalis DSM 19592</name>
    <dbReference type="NCBI Taxonomy" id="926559"/>
    <lineage>
        <taxon>Bacteria</taxon>
        <taxon>Pseudomonadati</taxon>
        <taxon>Bacteroidota</taxon>
        <taxon>Flavobacteriia</taxon>
        <taxon>Flavobacteriales</taxon>
        <taxon>Flavobacteriaceae</taxon>
        <taxon>Galbibacter</taxon>
    </lineage>
</organism>
<protein>
    <recommendedName>
        <fullName evidence="3">DUF4421 domain-containing protein</fullName>
    </recommendedName>
</protein>
<reference evidence="1 2" key="1">
    <citation type="submission" date="2012-02" db="EMBL/GenBank/DDBJ databases">
        <title>Improved High-Quality Draft genome of Joostella marina DSM 19592.</title>
        <authorList>
            <consortium name="US DOE Joint Genome Institute (JGI-PGF)"/>
            <person name="Lucas S."/>
            <person name="Copeland A."/>
            <person name="Lapidus A."/>
            <person name="Bruce D."/>
            <person name="Goodwin L."/>
            <person name="Pitluck S."/>
            <person name="Peters L."/>
            <person name="Chertkov O."/>
            <person name="Ovchinnikova G."/>
            <person name="Kyrpides N."/>
            <person name="Mavromatis K."/>
            <person name="Detter J.C."/>
            <person name="Han C."/>
            <person name="Land M."/>
            <person name="Hauser L."/>
            <person name="Markowitz V."/>
            <person name="Cheng J.-F."/>
            <person name="Hugenholtz P."/>
            <person name="Woyke T."/>
            <person name="Wu D."/>
            <person name="Tindall B."/>
            <person name="Brambilla E."/>
            <person name="Klenk H.-P."/>
            <person name="Eisen J.A."/>
        </authorList>
    </citation>
    <scope>NUCLEOTIDE SEQUENCE [LARGE SCALE GENOMIC DNA]</scope>
    <source>
        <strain evidence="1 2">DSM 19592</strain>
    </source>
</reference>
<dbReference type="eggNOG" id="COG5571">
    <property type="taxonomic scope" value="Bacteria"/>
</dbReference>
<dbReference type="STRING" id="926559.JoomaDRAFT_1444"/>
<evidence type="ECO:0000313" key="2">
    <source>
        <dbReference type="Proteomes" id="UP000004690"/>
    </source>
</evidence>
<keyword evidence="2" id="KW-1185">Reference proteome</keyword>
<accession>I3C4B6</accession>
<dbReference type="Pfam" id="PF14391">
    <property type="entry name" value="DUF4421"/>
    <property type="match status" value="1"/>
</dbReference>
<dbReference type="EMBL" id="JH651379">
    <property type="protein sequence ID" value="EIJ38459.1"/>
    <property type="molecule type" value="Genomic_DNA"/>
</dbReference>
<proteinExistence type="predicted"/>
<dbReference type="RefSeq" id="WP_008611656.1">
    <property type="nucleotide sequence ID" value="NZ_JH651379.1"/>
</dbReference>
<dbReference type="Proteomes" id="UP000004690">
    <property type="component" value="Unassembled WGS sequence"/>
</dbReference>
<dbReference type="InterPro" id="IPR025535">
    <property type="entry name" value="DUF4421"/>
</dbReference>
<sequence length="325" mass="36834">MGRISIYISLFFLSFNCFSQEQTVKKDTVSDDGYIKRFNSLIGLRFSFIDVSNSFDYYQGENKTTYDIIPNKKQRLALGFQYRFIEFGFGFSPSFLPGNNGDDTDSDIYNLNFRGIYKGLIQTLSFYHQRGFEVKSSAENFDAPLLETNKIQGSTAFSLNDKFSYRATVGQREWQAKSAGSLIPKIAYDYTNFVMESSGFDQNLQSANIGLVPGYQYSYVINDHMFISAGASVGVGLNYNNFGGTGIFTTLFSMSANGVFGFNLNRYFGGIHADFSKLKYHGHNHIQLDDNIAYIDIYIGYRFKAPKILTKTADKINDTFKIEED</sequence>
<gene>
    <name evidence="1" type="ORF">JoomaDRAFT_1444</name>
</gene>
<dbReference type="AlphaFoldDB" id="I3C4B6"/>
<dbReference type="OrthoDB" id="669053at2"/>
<name>I3C4B6_9FLAO</name>
<evidence type="ECO:0008006" key="3">
    <source>
        <dbReference type="Google" id="ProtNLM"/>
    </source>
</evidence>
<evidence type="ECO:0000313" key="1">
    <source>
        <dbReference type="EMBL" id="EIJ38459.1"/>
    </source>
</evidence>
<dbReference type="HOGENOM" id="CLU_072548_0_0_10"/>